<organism evidence="6 7">
    <name type="scientific">Pseudolysinimonas kribbensis</name>
    <dbReference type="NCBI Taxonomy" id="433641"/>
    <lineage>
        <taxon>Bacteria</taxon>
        <taxon>Bacillati</taxon>
        <taxon>Actinomycetota</taxon>
        <taxon>Actinomycetes</taxon>
        <taxon>Micrococcales</taxon>
        <taxon>Microbacteriaceae</taxon>
        <taxon>Pseudolysinimonas</taxon>
    </lineage>
</organism>
<evidence type="ECO:0000313" key="7">
    <source>
        <dbReference type="Proteomes" id="UP001157034"/>
    </source>
</evidence>
<evidence type="ECO:0000256" key="3">
    <source>
        <dbReference type="ARBA" id="ARBA00022806"/>
    </source>
</evidence>
<evidence type="ECO:0000259" key="5">
    <source>
        <dbReference type="Pfam" id="PF13361"/>
    </source>
</evidence>
<sequence>MLTTNYRTTAEIAEFAATILQGETSLDIEGAPDEIAAATLRHGPEPVRQSFESRALHDESFVEHVRGIRAAGGRLGDIGVLALSNLVAQEAAAALEEAGIPTVELERYDGMPVDAVKVGTIKRAKGLEFTDVLVVRAPLHLVRPLSSDADPAVIERRDLQRRELYVAMTRAREHLWVGVA</sequence>
<dbReference type="Proteomes" id="UP001157034">
    <property type="component" value="Unassembled WGS sequence"/>
</dbReference>
<keyword evidence="4" id="KW-0067">ATP-binding</keyword>
<evidence type="ECO:0000256" key="2">
    <source>
        <dbReference type="ARBA" id="ARBA00022801"/>
    </source>
</evidence>
<keyword evidence="7" id="KW-1185">Reference proteome</keyword>
<reference evidence="7" key="1">
    <citation type="journal article" date="2019" name="Int. J. Syst. Evol. Microbiol.">
        <title>The Global Catalogue of Microorganisms (GCM) 10K type strain sequencing project: providing services to taxonomists for standard genome sequencing and annotation.</title>
        <authorList>
            <consortium name="The Broad Institute Genomics Platform"/>
            <consortium name="The Broad Institute Genome Sequencing Center for Infectious Disease"/>
            <person name="Wu L."/>
            <person name="Ma J."/>
        </authorList>
    </citation>
    <scope>NUCLEOTIDE SEQUENCE [LARGE SCALE GENOMIC DNA]</scope>
    <source>
        <strain evidence="7">NBRC 108894</strain>
    </source>
</reference>
<dbReference type="Pfam" id="PF13361">
    <property type="entry name" value="UvrD_C"/>
    <property type="match status" value="1"/>
</dbReference>
<feature type="domain" description="UvrD-like helicase C-terminal" evidence="5">
    <location>
        <begin position="114"/>
        <end position="177"/>
    </location>
</feature>
<dbReference type="Gene3D" id="3.40.50.300">
    <property type="entry name" value="P-loop containing nucleotide triphosphate hydrolases"/>
    <property type="match status" value="1"/>
</dbReference>
<dbReference type="PANTHER" id="PTHR11070:SF2">
    <property type="entry name" value="ATP-DEPENDENT DNA HELICASE SRS2"/>
    <property type="match status" value="1"/>
</dbReference>
<dbReference type="PANTHER" id="PTHR11070">
    <property type="entry name" value="UVRD / RECB / PCRA DNA HELICASE FAMILY MEMBER"/>
    <property type="match status" value="1"/>
</dbReference>
<gene>
    <name evidence="6" type="ORF">GCM10025881_31990</name>
</gene>
<dbReference type="InterPro" id="IPR027417">
    <property type="entry name" value="P-loop_NTPase"/>
</dbReference>
<evidence type="ECO:0000256" key="1">
    <source>
        <dbReference type="ARBA" id="ARBA00022741"/>
    </source>
</evidence>
<keyword evidence="3" id="KW-0347">Helicase</keyword>
<evidence type="ECO:0000313" key="6">
    <source>
        <dbReference type="EMBL" id="GMA96375.1"/>
    </source>
</evidence>
<keyword evidence="1" id="KW-0547">Nucleotide-binding</keyword>
<dbReference type="EMBL" id="BSVB01000001">
    <property type="protein sequence ID" value="GMA96375.1"/>
    <property type="molecule type" value="Genomic_DNA"/>
</dbReference>
<dbReference type="SUPFAM" id="SSF52540">
    <property type="entry name" value="P-loop containing nucleoside triphosphate hydrolases"/>
    <property type="match status" value="1"/>
</dbReference>
<dbReference type="InterPro" id="IPR000212">
    <property type="entry name" value="DNA_helicase_UvrD/REP"/>
</dbReference>
<evidence type="ECO:0000256" key="4">
    <source>
        <dbReference type="ARBA" id="ARBA00022840"/>
    </source>
</evidence>
<keyword evidence="2" id="KW-0378">Hydrolase</keyword>
<name>A0ABQ6K6V2_9MICO</name>
<accession>A0ABQ6K6V2</accession>
<dbReference type="InterPro" id="IPR014017">
    <property type="entry name" value="DNA_helicase_UvrD-like_C"/>
</dbReference>
<comment type="caution">
    <text evidence="6">The sequence shown here is derived from an EMBL/GenBank/DDBJ whole genome shotgun (WGS) entry which is preliminary data.</text>
</comment>
<proteinExistence type="predicted"/>
<protein>
    <recommendedName>
        <fullName evidence="5">UvrD-like helicase C-terminal domain-containing protein</fullName>
    </recommendedName>
</protein>